<gene>
    <name evidence="1" type="ORF">H5411_16700</name>
</gene>
<accession>A0A8E2B4P1</accession>
<reference evidence="1 2" key="1">
    <citation type="submission" date="2020-08" db="EMBL/GenBank/DDBJ databases">
        <title>Amycolatopsis echigonensis JCM 21831.</title>
        <authorList>
            <person name="Tedsree N."/>
            <person name="Kuncharoen N."/>
            <person name="Likhitwitayawuid K."/>
            <person name="Tanasupawat S."/>
        </authorList>
    </citation>
    <scope>NUCLEOTIDE SEQUENCE [LARGE SCALE GENOMIC DNA]</scope>
    <source>
        <strain evidence="1 2">JCM 21831</strain>
    </source>
</reference>
<dbReference type="RefSeq" id="WP_158684460.1">
    <property type="nucleotide sequence ID" value="NZ_JACJHR010000021.1"/>
</dbReference>
<evidence type="ECO:0000313" key="2">
    <source>
        <dbReference type="Proteomes" id="UP000550260"/>
    </source>
</evidence>
<proteinExistence type="predicted"/>
<evidence type="ECO:0000313" key="1">
    <source>
        <dbReference type="EMBL" id="MBB2500762.1"/>
    </source>
</evidence>
<sequence length="329" mass="36668">MPDQHTMELPLMPDHANWTPAVQDRIGLPTWRRLYDAPGFVHETVDKSGRTWRMWFADSDMPGDPHPRGWRLARLAALDQATFVPHTGDGREFDTAAALITADEAARELSDRARARQPAGQLRAAEAQILLLDEASPTNLHRHLPGRQRAQAVAITLDQDTGVLDARVFDDVLPDRTVCWTIPCVTTAAANRVLQEAASLVGPLLADVPAVLYRRIREHLATAFSDDDLVLGMYAGEWFEKDPASSGITAGTGDRELAEWAAAYDKNVASGRWRKFFPRGLDIGRCRHVVLRGTYLWARTHRDLLREQPIRLDVHTHTIAPSIGCRDAS</sequence>
<name>A0A8E2B4P1_9PSEU</name>
<organism evidence="1 2">
    <name type="scientific">Amycolatopsis echigonensis</name>
    <dbReference type="NCBI Taxonomy" id="2576905"/>
    <lineage>
        <taxon>Bacteria</taxon>
        <taxon>Bacillati</taxon>
        <taxon>Actinomycetota</taxon>
        <taxon>Actinomycetes</taxon>
        <taxon>Pseudonocardiales</taxon>
        <taxon>Pseudonocardiaceae</taxon>
        <taxon>Amycolatopsis</taxon>
    </lineage>
</organism>
<protein>
    <submittedName>
        <fullName evidence="1">Uncharacterized protein</fullName>
    </submittedName>
</protein>
<dbReference type="AlphaFoldDB" id="A0A8E2B4P1"/>
<dbReference type="Proteomes" id="UP000550260">
    <property type="component" value="Unassembled WGS sequence"/>
</dbReference>
<dbReference type="EMBL" id="JACJHR010000021">
    <property type="protein sequence ID" value="MBB2500762.1"/>
    <property type="molecule type" value="Genomic_DNA"/>
</dbReference>
<comment type="caution">
    <text evidence="1">The sequence shown here is derived from an EMBL/GenBank/DDBJ whole genome shotgun (WGS) entry which is preliminary data.</text>
</comment>